<dbReference type="EMBL" id="BGPR01000176">
    <property type="protein sequence ID" value="GBM02040.1"/>
    <property type="molecule type" value="Genomic_DNA"/>
</dbReference>
<organism evidence="1 2">
    <name type="scientific">Araneus ventricosus</name>
    <name type="common">Orbweaver spider</name>
    <name type="synonym">Epeira ventricosa</name>
    <dbReference type="NCBI Taxonomy" id="182803"/>
    <lineage>
        <taxon>Eukaryota</taxon>
        <taxon>Metazoa</taxon>
        <taxon>Ecdysozoa</taxon>
        <taxon>Arthropoda</taxon>
        <taxon>Chelicerata</taxon>
        <taxon>Arachnida</taxon>
        <taxon>Araneae</taxon>
        <taxon>Araneomorphae</taxon>
        <taxon>Entelegynae</taxon>
        <taxon>Araneoidea</taxon>
        <taxon>Araneidae</taxon>
        <taxon>Araneus</taxon>
    </lineage>
</organism>
<dbReference type="Gene3D" id="6.20.130.20">
    <property type="entry name" value="Mitochondrial ribosomal protein L55"/>
    <property type="match status" value="1"/>
</dbReference>
<accession>A0A4Y2CCS7</accession>
<dbReference type="Pfam" id="PF09776">
    <property type="entry name" value="Mitoc_L55"/>
    <property type="match status" value="1"/>
</dbReference>
<dbReference type="GO" id="GO:0005762">
    <property type="term" value="C:mitochondrial large ribosomal subunit"/>
    <property type="evidence" value="ECO:0007669"/>
    <property type="project" value="InterPro"/>
</dbReference>
<keyword evidence="2" id="KW-1185">Reference proteome</keyword>
<reference evidence="1 2" key="1">
    <citation type="journal article" date="2019" name="Sci. Rep.">
        <title>Orb-weaving spider Araneus ventricosus genome elucidates the spidroin gene catalogue.</title>
        <authorList>
            <person name="Kono N."/>
            <person name="Nakamura H."/>
            <person name="Ohtoshi R."/>
            <person name="Moran D.A.P."/>
            <person name="Shinohara A."/>
            <person name="Yoshida Y."/>
            <person name="Fujiwara M."/>
            <person name="Mori M."/>
            <person name="Tomita M."/>
            <person name="Arakawa K."/>
        </authorList>
    </citation>
    <scope>NUCLEOTIDE SEQUENCE [LARGE SCALE GENOMIC DNA]</scope>
</reference>
<dbReference type="GO" id="GO:0003735">
    <property type="term" value="F:structural constituent of ribosome"/>
    <property type="evidence" value="ECO:0007669"/>
    <property type="project" value="InterPro"/>
</dbReference>
<evidence type="ECO:0008006" key="3">
    <source>
        <dbReference type="Google" id="ProtNLM"/>
    </source>
</evidence>
<evidence type="ECO:0000313" key="1">
    <source>
        <dbReference type="EMBL" id="GBM02040.1"/>
    </source>
</evidence>
<dbReference type="OrthoDB" id="9986315at2759"/>
<dbReference type="AlphaFoldDB" id="A0A4Y2CCS7"/>
<protein>
    <recommendedName>
        <fullName evidence="3">39S ribosomal protein L55, mitochondrial</fullName>
    </recommendedName>
</protein>
<evidence type="ECO:0000313" key="2">
    <source>
        <dbReference type="Proteomes" id="UP000499080"/>
    </source>
</evidence>
<dbReference type="PANTHER" id="PTHR34095:SF1">
    <property type="entry name" value="LARGE RIBOSOMAL SUBUNIT PROTEIN ML55"/>
    <property type="match status" value="1"/>
</dbReference>
<dbReference type="PANTHER" id="PTHR34095">
    <property type="entry name" value="39S RIBOSOMAL PROTEIN L55, MITOCHONDRIAL"/>
    <property type="match status" value="1"/>
</dbReference>
<dbReference type="InterPro" id="IPR044884">
    <property type="entry name" value="Ribosomal_mL55_sf"/>
</dbReference>
<dbReference type="InterPro" id="IPR018615">
    <property type="entry name" value="Ribosomal_mL55"/>
</dbReference>
<gene>
    <name evidence="1" type="ORF">AVEN_209737_1</name>
</gene>
<comment type="caution">
    <text evidence="1">The sequence shown here is derived from an EMBL/GenBank/DDBJ whole genome shotgun (WGS) entry which is preliminary data.</text>
</comment>
<dbReference type="Proteomes" id="UP000499080">
    <property type="component" value="Unassembled WGS sequence"/>
</dbReference>
<proteinExistence type="predicted"/>
<name>A0A4Y2CCS7_ARAVE</name>
<dbReference type="GO" id="GO:0006412">
    <property type="term" value="P:translation"/>
    <property type="evidence" value="ECO:0007669"/>
    <property type="project" value="TreeGrafter"/>
</dbReference>
<sequence>MSYRLMNKYLSYFYQQLRYNSNRTCLARIGREKYCRMYLTTIVNPDGSSYSIRYHEPRKIINLPMNTAELTPEELQKHLSRKKVLEKIVIEEQPDDDFDINRYSHLWKTKPTDKK</sequence>